<gene>
    <name evidence="3" type="ORF">RchiOBHm_Chr5g0064001</name>
</gene>
<dbReference type="AlphaFoldDB" id="A0A2P6QIJ6"/>
<evidence type="ECO:0000313" key="3">
    <source>
        <dbReference type="EMBL" id="PRQ34007.1"/>
    </source>
</evidence>
<proteinExistence type="predicted"/>
<sequence length="172" mass="19345">MILNQLDGPGMTSLRHVRKDDEITAIGVYGMGGVGKTTLVKHVSAQARELGLVNYVIRAVVGQIPELRNIQGTLADQLGLKFKKEETEIRRAARLLEGIMRGNKILIVLDNVWQRINLSRIGIPSYNELHGCNSKLILTSTRMNICYSMECQARIHLDTLSEEDSWNLFVEK</sequence>
<dbReference type="InterPro" id="IPR027417">
    <property type="entry name" value="P-loop_NTPase"/>
</dbReference>
<accession>A0A2P6QIJ6</accession>
<comment type="caution">
    <text evidence="3">The sequence shown here is derived from an EMBL/GenBank/DDBJ whole genome shotgun (WGS) entry which is preliminary data.</text>
</comment>
<dbReference type="EMBL" id="PDCK01000043">
    <property type="protein sequence ID" value="PRQ34007.1"/>
    <property type="molecule type" value="Genomic_DNA"/>
</dbReference>
<dbReference type="PRINTS" id="PR00364">
    <property type="entry name" value="DISEASERSIST"/>
</dbReference>
<organism evidence="3 4">
    <name type="scientific">Rosa chinensis</name>
    <name type="common">China rose</name>
    <dbReference type="NCBI Taxonomy" id="74649"/>
    <lineage>
        <taxon>Eukaryota</taxon>
        <taxon>Viridiplantae</taxon>
        <taxon>Streptophyta</taxon>
        <taxon>Embryophyta</taxon>
        <taxon>Tracheophyta</taxon>
        <taxon>Spermatophyta</taxon>
        <taxon>Magnoliopsida</taxon>
        <taxon>eudicotyledons</taxon>
        <taxon>Gunneridae</taxon>
        <taxon>Pentapetalae</taxon>
        <taxon>rosids</taxon>
        <taxon>fabids</taxon>
        <taxon>Rosales</taxon>
        <taxon>Rosaceae</taxon>
        <taxon>Rosoideae</taxon>
        <taxon>Rosoideae incertae sedis</taxon>
        <taxon>Rosa</taxon>
    </lineage>
</organism>
<evidence type="ECO:0000256" key="1">
    <source>
        <dbReference type="ARBA" id="ARBA00022821"/>
    </source>
</evidence>
<dbReference type="InterPro" id="IPR002182">
    <property type="entry name" value="NB-ARC"/>
</dbReference>
<dbReference type="Gramene" id="PRQ34007">
    <property type="protein sequence ID" value="PRQ34007"/>
    <property type="gene ID" value="RchiOBHm_Chr5g0064001"/>
</dbReference>
<dbReference type="GO" id="GO:0016787">
    <property type="term" value="F:hydrolase activity"/>
    <property type="evidence" value="ECO:0007669"/>
    <property type="project" value="UniProtKB-KW"/>
</dbReference>
<dbReference type="PANTHER" id="PTHR33463">
    <property type="entry name" value="NB-ARC DOMAIN-CONTAINING PROTEIN-RELATED"/>
    <property type="match status" value="1"/>
</dbReference>
<evidence type="ECO:0000313" key="4">
    <source>
        <dbReference type="Proteomes" id="UP000238479"/>
    </source>
</evidence>
<dbReference type="GO" id="GO:0043531">
    <property type="term" value="F:ADP binding"/>
    <property type="evidence" value="ECO:0007669"/>
    <property type="project" value="InterPro"/>
</dbReference>
<dbReference type="OMA" id="GSAMACK"/>
<dbReference type="SUPFAM" id="SSF52540">
    <property type="entry name" value="P-loop containing nucleoside triphosphate hydrolases"/>
    <property type="match status" value="1"/>
</dbReference>
<dbReference type="PANTHER" id="PTHR33463:SF203">
    <property type="entry name" value="AAA+ ATPASE DOMAIN-CONTAINING PROTEIN"/>
    <property type="match status" value="1"/>
</dbReference>
<name>A0A2P6QIJ6_ROSCH</name>
<reference evidence="3 4" key="1">
    <citation type="journal article" date="2018" name="Nat. Genet.">
        <title>The Rosa genome provides new insights in the design of modern roses.</title>
        <authorList>
            <person name="Bendahmane M."/>
        </authorList>
    </citation>
    <scope>NUCLEOTIDE SEQUENCE [LARGE SCALE GENOMIC DNA]</scope>
    <source>
        <strain evidence="4">cv. Old Blush</strain>
    </source>
</reference>
<keyword evidence="3" id="KW-0378">Hydrolase</keyword>
<dbReference type="Proteomes" id="UP000238479">
    <property type="component" value="Chromosome 5"/>
</dbReference>
<dbReference type="Pfam" id="PF00931">
    <property type="entry name" value="NB-ARC"/>
    <property type="match status" value="1"/>
</dbReference>
<dbReference type="Gene3D" id="3.40.50.300">
    <property type="entry name" value="P-loop containing nucleotide triphosphate hydrolases"/>
    <property type="match status" value="1"/>
</dbReference>
<evidence type="ECO:0000259" key="2">
    <source>
        <dbReference type="Pfam" id="PF00931"/>
    </source>
</evidence>
<keyword evidence="4" id="KW-1185">Reference proteome</keyword>
<feature type="domain" description="NB-ARC" evidence="2">
    <location>
        <begin position="18"/>
        <end position="171"/>
    </location>
</feature>
<dbReference type="STRING" id="74649.A0A2P6QIJ6"/>
<keyword evidence="1" id="KW-0611">Plant defense</keyword>
<protein>
    <submittedName>
        <fullName evidence="3">Putative P-loop containing nucleoside triphosphate hydrolase</fullName>
    </submittedName>
</protein>
<dbReference type="InterPro" id="IPR050905">
    <property type="entry name" value="Plant_NBS-LRR"/>
</dbReference>